<dbReference type="CDD" id="cd04185">
    <property type="entry name" value="GT_2_like_b"/>
    <property type="match status" value="1"/>
</dbReference>
<keyword evidence="3" id="KW-0808">Transferase</keyword>
<keyword evidence="6" id="KW-1185">Reference proteome</keyword>
<dbReference type="Pfam" id="PF00535">
    <property type="entry name" value="Glycos_transf_2"/>
    <property type="match status" value="1"/>
</dbReference>
<accession>A0ABS9UVH4</accession>
<comment type="similarity">
    <text evidence="1">Belongs to the glycosyltransferase 2 family.</text>
</comment>
<evidence type="ECO:0000256" key="2">
    <source>
        <dbReference type="ARBA" id="ARBA00022676"/>
    </source>
</evidence>
<dbReference type="InterPro" id="IPR029044">
    <property type="entry name" value="Nucleotide-diphossugar_trans"/>
</dbReference>
<keyword evidence="2" id="KW-0328">Glycosyltransferase</keyword>
<dbReference type="SUPFAM" id="SSF53448">
    <property type="entry name" value="Nucleotide-diphospho-sugar transferases"/>
    <property type="match status" value="1"/>
</dbReference>
<gene>
    <name evidence="5" type="ORF">MM239_01035</name>
</gene>
<dbReference type="Gene3D" id="3.90.550.10">
    <property type="entry name" value="Spore Coat Polysaccharide Biosynthesis Protein SpsA, Chain A"/>
    <property type="match status" value="1"/>
</dbReference>
<dbReference type="RefSeq" id="WP_241345901.1">
    <property type="nucleotide sequence ID" value="NZ_JAKZGP010000001.1"/>
</dbReference>
<evidence type="ECO:0000256" key="3">
    <source>
        <dbReference type="ARBA" id="ARBA00022679"/>
    </source>
</evidence>
<reference evidence="5" key="1">
    <citation type="submission" date="2022-03" db="EMBL/GenBank/DDBJ databases">
        <title>De novo assembled genomes of Belliella spp. (Cyclobacteriaceae) strains.</title>
        <authorList>
            <person name="Szabo A."/>
            <person name="Korponai K."/>
            <person name="Felfoldi T."/>
        </authorList>
    </citation>
    <scope>NUCLEOTIDE SEQUENCE</scope>
    <source>
        <strain evidence="5">DSM 111904</strain>
    </source>
</reference>
<evidence type="ECO:0000259" key="4">
    <source>
        <dbReference type="Pfam" id="PF00535"/>
    </source>
</evidence>
<name>A0ABS9UVH4_9BACT</name>
<evidence type="ECO:0000256" key="1">
    <source>
        <dbReference type="ARBA" id="ARBA00006739"/>
    </source>
</evidence>
<evidence type="ECO:0000313" key="5">
    <source>
        <dbReference type="EMBL" id="MCH7407964.1"/>
    </source>
</evidence>
<dbReference type="EMBL" id="JAKZGP010000001">
    <property type="protein sequence ID" value="MCH7407964.1"/>
    <property type="molecule type" value="Genomic_DNA"/>
</dbReference>
<dbReference type="PANTHER" id="PTHR43179">
    <property type="entry name" value="RHAMNOSYLTRANSFERASE WBBL"/>
    <property type="match status" value="1"/>
</dbReference>
<proteinExistence type="inferred from homology"/>
<feature type="domain" description="Glycosyltransferase 2-like" evidence="4">
    <location>
        <begin position="9"/>
        <end position="52"/>
    </location>
</feature>
<dbReference type="PANTHER" id="PTHR43179:SF12">
    <property type="entry name" value="GALACTOFURANOSYLTRANSFERASE GLFT2"/>
    <property type="match status" value="1"/>
</dbReference>
<comment type="caution">
    <text evidence="5">The sequence shown here is derived from an EMBL/GenBank/DDBJ whole genome shotgun (WGS) entry which is preliminary data.</text>
</comment>
<evidence type="ECO:0000313" key="6">
    <source>
        <dbReference type="Proteomes" id="UP001165489"/>
    </source>
</evidence>
<dbReference type="Proteomes" id="UP001165489">
    <property type="component" value="Unassembled WGS sequence"/>
</dbReference>
<organism evidence="5 6">
    <name type="scientific">Belliella filtrata</name>
    <dbReference type="NCBI Taxonomy" id="2923435"/>
    <lineage>
        <taxon>Bacteria</taxon>
        <taxon>Pseudomonadati</taxon>
        <taxon>Bacteroidota</taxon>
        <taxon>Cytophagia</taxon>
        <taxon>Cytophagales</taxon>
        <taxon>Cyclobacteriaceae</taxon>
        <taxon>Belliella</taxon>
    </lineage>
</organism>
<dbReference type="InterPro" id="IPR001173">
    <property type="entry name" value="Glyco_trans_2-like"/>
</dbReference>
<protein>
    <submittedName>
        <fullName evidence="5">Glycosyltransferase family 2 protein</fullName>
    </submittedName>
</protein>
<sequence>MNKLKVAAVVVTYNRKYQLLSCLEALLKQERTLDAIVVVDNCSTDGTQTLLQSSGFLDEVGYGGNVEKVVLEKLVTAKNSSGDLVKIIFIGLPVNSGGAGGFYEGVKFGYEAGYDWLWLMDDDGMADTIALQELLLYTSKANFLNALVVDIENPEKLSFELKNPNGQGEFRDRKEVVENSEDGIIIGQANPFNGTLVSRVLIEKIGYPKKEMFIWGDEVDYQFRASNSGLGIVTVTSAIHYHPKAATKILNLPFGGYFIAWSGIPFKDYCNVRNTAYIHKMHFPKSILTTFMKYLIYFVPKGDFSSLRLCFKATMDGLKEHWGQEKKYMK</sequence>